<gene>
    <name evidence="3" type="ORF">UFOPK2656_01412</name>
    <name evidence="4" type="ORF">UFOPK3651_00983</name>
    <name evidence="5" type="ORF">UFOPK3931_00380</name>
    <name evidence="2" type="ORF">UFOPK4189_00842</name>
</gene>
<dbReference type="EMBL" id="CAEZYF010000007">
    <property type="protein sequence ID" value="CAB4721886.1"/>
    <property type="molecule type" value="Genomic_DNA"/>
</dbReference>
<organism evidence="4">
    <name type="scientific">freshwater metagenome</name>
    <dbReference type="NCBI Taxonomy" id="449393"/>
    <lineage>
        <taxon>unclassified sequences</taxon>
        <taxon>metagenomes</taxon>
        <taxon>ecological metagenomes</taxon>
    </lineage>
</organism>
<reference evidence="4" key="1">
    <citation type="submission" date="2020-05" db="EMBL/GenBank/DDBJ databases">
        <authorList>
            <person name="Chiriac C."/>
            <person name="Salcher M."/>
            <person name="Ghai R."/>
            <person name="Kavagutti S V."/>
        </authorList>
    </citation>
    <scope>NUCLEOTIDE SEQUENCE</scope>
</reference>
<dbReference type="InterPro" id="IPR027417">
    <property type="entry name" value="P-loop_NTPase"/>
</dbReference>
<evidence type="ECO:0000259" key="1">
    <source>
        <dbReference type="Pfam" id="PF01656"/>
    </source>
</evidence>
<dbReference type="Pfam" id="PF01656">
    <property type="entry name" value="CbiA"/>
    <property type="match status" value="1"/>
</dbReference>
<proteinExistence type="predicted"/>
<dbReference type="EMBL" id="CAESGF010000004">
    <property type="protein sequence ID" value="CAB4363065.1"/>
    <property type="molecule type" value="Genomic_DNA"/>
</dbReference>
<evidence type="ECO:0000313" key="5">
    <source>
        <dbReference type="EMBL" id="CAB4974151.1"/>
    </source>
</evidence>
<dbReference type="EMBL" id="CAFBMT010000004">
    <property type="protein sequence ID" value="CAB4923061.1"/>
    <property type="molecule type" value="Genomic_DNA"/>
</dbReference>
<feature type="domain" description="CobQ/CobB/MinD/ParA nucleotide binding" evidence="1">
    <location>
        <begin position="6"/>
        <end position="192"/>
    </location>
</feature>
<evidence type="ECO:0000313" key="3">
    <source>
        <dbReference type="EMBL" id="CAB4721886.1"/>
    </source>
</evidence>
<dbReference type="SUPFAM" id="SSF52540">
    <property type="entry name" value="P-loop containing nucleoside triphosphate hydrolases"/>
    <property type="match status" value="1"/>
</dbReference>
<dbReference type="InterPro" id="IPR002586">
    <property type="entry name" value="CobQ/CobB/MinD/ParA_Nub-bd_dom"/>
</dbReference>
<dbReference type="Gene3D" id="3.40.50.300">
    <property type="entry name" value="P-loop containing nucleotide triphosphate hydrolases"/>
    <property type="match status" value="1"/>
</dbReference>
<dbReference type="AlphaFoldDB" id="A0A6J7HPV9"/>
<dbReference type="EMBL" id="CAFBOL010000005">
    <property type="protein sequence ID" value="CAB4974151.1"/>
    <property type="molecule type" value="Genomic_DNA"/>
</dbReference>
<accession>A0A6J7HPV9</accession>
<name>A0A6J7HPV9_9ZZZZ</name>
<sequence>MFLCWSAKGGSGTTVVAASLALVLSHRRPTVLVDLAADAPAALGIAEPSGPGVVDWLASPTADAAALWRLATPATDTLQLLPRGQQTASTGLRWAELAAVLGEYDGTVVIDAGTGTPPSTLFEAATHRLLVTRPCYLALRRAVGCGVQPTGVVLVAEPGRALGARDVERALGAPVLAELPYDPAVARAVDAGLLATRLPRSLAHQIGQQVLRDAA</sequence>
<evidence type="ECO:0000313" key="4">
    <source>
        <dbReference type="EMBL" id="CAB4923061.1"/>
    </source>
</evidence>
<protein>
    <submittedName>
        <fullName evidence="4">Unannotated protein</fullName>
    </submittedName>
</protein>
<evidence type="ECO:0000313" key="2">
    <source>
        <dbReference type="EMBL" id="CAB4363065.1"/>
    </source>
</evidence>